<evidence type="ECO:0000256" key="1">
    <source>
        <dbReference type="SAM" id="SignalP"/>
    </source>
</evidence>
<dbReference type="KEGG" id="bmx:BMS_1075"/>
<feature type="chain" id="PRO_5003154184" evidence="1">
    <location>
        <begin position="19"/>
        <end position="376"/>
    </location>
</feature>
<name>E1WYA9_HALMS</name>
<evidence type="ECO:0000313" key="2">
    <source>
        <dbReference type="EMBL" id="CBW25957.1"/>
    </source>
</evidence>
<dbReference type="HOGENOM" id="CLU_735224_0_0_7"/>
<feature type="signal peptide" evidence="1">
    <location>
        <begin position="1"/>
        <end position="18"/>
    </location>
</feature>
<dbReference type="AlphaFoldDB" id="E1WYA9"/>
<dbReference type="EMBL" id="FQ312005">
    <property type="protein sequence ID" value="CBW25957.1"/>
    <property type="molecule type" value="Genomic_DNA"/>
</dbReference>
<gene>
    <name evidence="2" type="ordered locus">BMS_1075</name>
</gene>
<protein>
    <submittedName>
        <fullName evidence="2">Exported protein</fullName>
    </submittedName>
</protein>
<reference evidence="3" key="1">
    <citation type="journal article" date="2013" name="ISME J.">
        <title>A small predatory core genome in the divergent marine Bacteriovorax marinus SJ and the terrestrial Bdellovibrio bacteriovorus.</title>
        <authorList>
            <person name="Crossman L.C."/>
            <person name="Chen H."/>
            <person name="Cerdeno-Tarraga A.M."/>
            <person name="Brooks K."/>
            <person name="Quail M.A."/>
            <person name="Pineiro S.A."/>
            <person name="Hobley L."/>
            <person name="Sockett R.E."/>
            <person name="Bentley S.D."/>
            <person name="Parkhill J."/>
            <person name="Williams H.N."/>
            <person name="Stine O.C."/>
        </authorList>
    </citation>
    <scope>NUCLEOTIDE SEQUENCE [LARGE SCALE GENOMIC DNA]</scope>
    <source>
        <strain evidence="3">ATCC BAA-682 / DSM 15412 / SJ</strain>
    </source>
</reference>
<evidence type="ECO:0000313" key="3">
    <source>
        <dbReference type="Proteomes" id="UP000008963"/>
    </source>
</evidence>
<dbReference type="eggNOG" id="COG0834">
    <property type="taxonomic scope" value="Bacteria"/>
</dbReference>
<organism evidence="2 3">
    <name type="scientific">Halobacteriovorax marinus (strain ATCC BAA-682 / DSM 15412 / SJ)</name>
    <name type="common">Bacteriovorax marinus</name>
    <dbReference type="NCBI Taxonomy" id="862908"/>
    <lineage>
        <taxon>Bacteria</taxon>
        <taxon>Pseudomonadati</taxon>
        <taxon>Bdellovibrionota</taxon>
        <taxon>Bacteriovoracia</taxon>
        <taxon>Bacteriovoracales</taxon>
        <taxon>Halobacteriovoraceae</taxon>
        <taxon>Halobacteriovorax</taxon>
    </lineage>
</organism>
<keyword evidence="1" id="KW-0732">Signal</keyword>
<proteinExistence type="predicted"/>
<dbReference type="STRING" id="862908.BMS_1075"/>
<dbReference type="PATRIC" id="fig|862908.3.peg.1023"/>
<accession>E1WYA9</accession>
<keyword evidence="3" id="KW-1185">Reference proteome</keyword>
<sequence>MRKIIVLSILFMLNQSLATELKIAVSDTNLGGVNQSHLKSILSCTTGILEENITIKSFPSLRGRQEFLNRTVDGYYPVVFTSELKNNGLFPLYIDEVLMIKLKDIPDKNISLGLVKGDHSQYLKKFKDYTLSFSVLNSKTLFRGLVEKRAEAIIVKRSEIPNDFLLDNFDLKSLEYVESGIELNTSFYKKAAMGKIEVRKRYSECLEKVNFLLDHDRRESIVNKIRKDIEHIQSIFTIERKNVSNIAKKEKMWKDGSRGLDFIQKILKSEESIKLKEVLSGYNFVSEAFIFNHQGATLGETIKSSDFDQSDERKYSLVKSQKEFNENNITDLYYDASSGVFQIGIMIRLQDRKGDFSGGIYIGANINKILTHYKIN</sequence>
<dbReference type="CDD" id="cd18773">
    <property type="entry name" value="PDC1_HK_sensor"/>
    <property type="match status" value="1"/>
</dbReference>
<dbReference type="Proteomes" id="UP000008963">
    <property type="component" value="Chromosome"/>
</dbReference>